<keyword evidence="2" id="KW-1185">Reference proteome</keyword>
<sequence length="523" mass="59832">MSGIGGREKPWMPLDSLSTEILALIFTELLYLDRTSLWAARRTSRRAAAVATPILYRTLELNKSLLSPHAADTHPGLYENIQRYTLEAVVASDLEPSGVRRVISWASRLQSIRWNYTSSPDLKTPTCWLLQDALDLRNLRSRDITLQIFDLPLQDFTASSDPSILTRTIPAPLMTTLTLGHPRPPLTYKVGPLKMLLLQAAQLKVFHYEDRGQGTRFRFDRDDGRMPAVEDLMLRSYDWDHGMEEVRRHWDFSKLRSLQLLQVPIYNFLSSIDPSHLRDLHTLRVEDFSAHLPDKRREATRALSDLVAGHITSLEVLDLVCHVSLFSIEALLGHRLTLRELRLRDHTGFGEEEHAVPTVSGEDLARLAREMPLLHTLELDMDVTQCNAREFLSAACRFGSLHTLTVHVQTLLRPLDAIQAGTDRDFEAAMATFRFLLDERDRVSKLPTYAKNTFTPWRRITINVGGWRRVMVRRVSSAWRERNEHGIFAERCFVLERSALHGQLGVREEIGVESPSRRATPEL</sequence>
<evidence type="ECO:0000313" key="1">
    <source>
        <dbReference type="EMBL" id="KAK0390689.1"/>
    </source>
</evidence>
<dbReference type="EMBL" id="JAPDFR010000001">
    <property type="protein sequence ID" value="KAK0390689.1"/>
    <property type="molecule type" value="Genomic_DNA"/>
</dbReference>
<evidence type="ECO:0000313" key="2">
    <source>
        <dbReference type="Proteomes" id="UP001175261"/>
    </source>
</evidence>
<gene>
    <name evidence="1" type="ORF">NLU13_0192</name>
</gene>
<protein>
    <submittedName>
        <fullName evidence="1">Uncharacterized protein</fullName>
    </submittedName>
</protein>
<dbReference type="InterPro" id="IPR032675">
    <property type="entry name" value="LRR_dom_sf"/>
</dbReference>
<reference evidence="1" key="1">
    <citation type="submission" date="2022-10" db="EMBL/GenBank/DDBJ databases">
        <title>Determination and structural analysis of whole genome sequence of Sarocladium strictum F4-1.</title>
        <authorList>
            <person name="Hu L."/>
            <person name="Jiang Y."/>
        </authorList>
    </citation>
    <scope>NUCLEOTIDE SEQUENCE</scope>
    <source>
        <strain evidence="1">F4-1</strain>
    </source>
</reference>
<comment type="caution">
    <text evidence="1">The sequence shown here is derived from an EMBL/GenBank/DDBJ whole genome shotgun (WGS) entry which is preliminary data.</text>
</comment>
<accession>A0AA39GPE3</accession>
<proteinExistence type="predicted"/>
<dbReference type="AlphaFoldDB" id="A0AA39GPE3"/>
<organism evidence="1 2">
    <name type="scientific">Sarocladium strictum</name>
    <name type="common">Black bundle disease fungus</name>
    <name type="synonym">Acremonium strictum</name>
    <dbReference type="NCBI Taxonomy" id="5046"/>
    <lineage>
        <taxon>Eukaryota</taxon>
        <taxon>Fungi</taxon>
        <taxon>Dikarya</taxon>
        <taxon>Ascomycota</taxon>
        <taxon>Pezizomycotina</taxon>
        <taxon>Sordariomycetes</taxon>
        <taxon>Hypocreomycetidae</taxon>
        <taxon>Hypocreales</taxon>
        <taxon>Sarocladiaceae</taxon>
        <taxon>Sarocladium</taxon>
    </lineage>
</organism>
<dbReference type="Proteomes" id="UP001175261">
    <property type="component" value="Unassembled WGS sequence"/>
</dbReference>
<dbReference type="Gene3D" id="3.80.10.10">
    <property type="entry name" value="Ribonuclease Inhibitor"/>
    <property type="match status" value="1"/>
</dbReference>
<name>A0AA39GPE3_SARSR</name>